<feature type="domain" description="Transposable element P transposase-like RNase H C-terminal" evidence="1">
    <location>
        <begin position="59"/>
        <end position="84"/>
    </location>
</feature>
<dbReference type="InterPro" id="IPR048367">
    <property type="entry name" value="TNP-like_RNaseH_C"/>
</dbReference>
<accession>A0AAE0ES21</accession>
<evidence type="ECO:0000313" key="3">
    <source>
        <dbReference type="Proteomes" id="UP001190700"/>
    </source>
</evidence>
<sequence>MRRLEEFFTNWRDEAEDNLDCFITHETMFDLQLTIDGFFGFMREMFHTEGEIGIKPRRLNSDPLENFFGGLRGAGGQSSNPTAVRLPYLIQQQITSRPLKRAARRRLTDGVVEAVEWNQLDREALKSLNAYSPSLSSAWMFQKAMSVPVGGRPPPQLINSILGTNFATMENLGDPVLRPFLQDVVQWTPLARTLLGMMVSAPQLLPSILLSVGALPIADWLRHFIALGAYDLLFRAAQPFEGAVEGIADDSERFKWKRRLEAWKYGSGNDY</sequence>
<dbReference type="Proteomes" id="UP001190700">
    <property type="component" value="Unassembled WGS sequence"/>
</dbReference>
<evidence type="ECO:0000259" key="1">
    <source>
        <dbReference type="Pfam" id="PF21789"/>
    </source>
</evidence>
<protein>
    <recommendedName>
        <fullName evidence="1">Transposable element P transposase-like RNase H C-terminal domain-containing protein</fullName>
    </recommendedName>
</protein>
<reference evidence="2 3" key="1">
    <citation type="journal article" date="2015" name="Genome Biol. Evol.">
        <title>Comparative Genomics of a Bacterivorous Green Alga Reveals Evolutionary Causalities and Consequences of Phago-Mixotrophic Mode of Nutrition.</title>
        <authorList>
            <person name="Burns J.A."/>
            <person name="Paasch A."/>
            <person name="Narechania A."/>
            <person name="Kim E."/>
        </authorList>
    </citation>
    <scope>NUCLEOTIDE SEQUENCE [LARGE SCALE GENOMIC DNA]</scope>
    <source>
        <strain evidence="2 3">PLY_AMNH</strain>
    </source>
</reference>
<evidence type="ECO:0000313" key="2">
    <source>
        <dbReference type="EMBL" id="KAK3236755.1"/>
    </source>
</evidence>
<gene>
    <name evidence="2" type="ORF">CYMTET_53122</name>
</gene>
<dbReference type="Pfam" id="PF21789">
    <property type="entry name" value="TNP-like_RNaseH_C"/>
    <property type="match status" value="1"/>
</dbReference>
<organism evidence="2 3">
    <name type="scientific">Cymbomonas tetramitiformis</name>
    <dbReference type="NCBI Taxonomy" id="36881"/>
    <lineage>
        <taxon>Eukaryota</taxon>
        <taxon>Viridiplantae</taxon>
        <taxon>Chlorophyta</taxon>
        <taxon>Pyramimonadophyceae</taxon>
        <taxon>Pyramimonadales</taxon>
        <taxon>Pyramimonadaceae</taxon>
        <taxon>Cymbomonas</taxon>
    </lineage>
</organism>
<dbReference type="EMBL" id="LGRX02034861">
    <property type="protein sequence ID" value="KAK3236755.1"/>
    <property type="molecule type" value="Genomic_DNA"/>
</dbReference>
<keyword evidence="3" id="KW-1185">Reference proteome</keyword>
<proteinExistence type="predicted"/>
<name>A0AAE0ES21_9CHLO</name>
<dbReference type="AlphaFoldDB" id="A0AAE0ES21"/>
<dbReference type="PANTHER" id="PTHR32098">
    <property type="entry name" value="LYCOPENE BETA/EPSILON CYCLASE PROTEIN"/>
    <property type="match status" value="1"/>
</dbReference>
<dbReference type="PANTHER" id="PTHR32098:SF5">
    <property type="entry name" value="LYCOPENE BETA_EPSILON CYCLASE PROTEIN"/>
    <property type="match status" value="1"/>
</dbReference>
<comment type="caution">
    <text evidence="2">The sequence shown here is derived from an EMBL/GenBank/DDBJ whole genome shotgun (WGS) entry which is preliminary data.</text>
</comment>